<evidence type="ECO:0000313" key="4">
    <source>
        <dbReference type="Proteomes" id="UP001408789"/>
    </source>
</evidence>
<dbReference type="Gene3D" id="2.40.50.140">
    <property type="entry name" value="Nucleic acid-binding proteins"/>
    <property type="match status" value="2"/>
</dbReference>
<proteinExistence type="predicted"/>
<dbReference type="AlphaFoldDB" id="A0AAP0GMH7"/>
<name>A0AAP0GMH7_9ASTR</name>
<dbReference type="SUPFAM" id="SSF50249">
    <property type="entry name" value="Nucleic acid-binding proteins"/>
    <property type="match status" value="1"/>
</dbReference>
<gene>
    <name evidence="3" type="ORF">SSX86_024653</name>
</gene>
<dbReference type="Pfam" id="PF08646">
    <property type="entry name" value="Rep_fac-A_C"/>
    <property type="match status" value="1"/>
</dbReference>
<protein>
    <recommendedName>
        <fullName evidence="2">Replication factor A C-terminal domain-containing protein</fullName>
    </recommendedName>
</protein>
<feature type="region of interest" description="Disordered" evidence="1">
    <location>
        <begin position="287"/>
        <end position="321"/>
    </location>
</feature>
<comment type="caution">
    <text evidence="3">The sequence shown here is derived from an EMBL/GenBank/DDBJ whole genome shotgun (WGS) entry which is preliminary data.</text>
</comment>
<sequence>MTSRGVANIVAENEPFPIEVRVLKKFTPYLGKQAPKHRGYTVMLTLWEKIAFAFNTENVIGKVLAVTSAKVTKHLDAFQLESTETTTLQVNPPLQNLEEITARLRQLQTEKKSNPQMQLALSNTETVTSIAELKMKSPSEYRNKKFTFQGRIKEFEEYRGWFTAKCTQPECTSQLYKEKGRLICPQDHQFDHPIYTYCVNTIIMDDTGTIAAVIYNDELQEILGMSCKTLVVEKGFDNSKKLPAVLIPFIGKLMSFTVRLRENTTPAIQSAVEIKSSGAENVQQQLLTAAPKTPAKTNIRIRDPSEEPETQSSKRAKHTTE</sequence>
<accession>A0AAP0GMH7</accession>
<keyword evidence="4" id="KW-1185">Reference proteome</keyword>
<evidence type="ECO:0000259" key="2">
    <source>
        <dbReference type="Pfam" id="PF08646"/>
    </source>
</evidence>
<dbReference type="InterPro" id="IPR013955">
    <property type="entry name" value="Rep_factor-A_C"/>
</dbReference>
<evidence type="ECO:0000256" key="1">
    <source>
        <dbReference type="SAM" id="MobiDB-lite"/>
    </source>
</evidence>
<feature type="domain" description="Replication factor A C-terminal" evidence="2">
    <location>
        <begin position="146"/>
        <end position="264"/>
    </location>
</feature>
<dbReference type="Proteomes" id="UP001408789">
    <property type="component" value="Unassembled WGS sequence"/>
</dbReference>
<organism evidence="3 4">
    <name type="scientific">Deinandra increscens subsp. villosa</name>
    <dbReference type="NCBI Taxonomy" id="3103831"/>
    <lineage>
        <taxon>Eukaryota</taxon>
        <taxon>Viridiplantae</taxon>
        <taxon>Streptophyta</taxon>
        <taxon>Embryophyta</taxon>
        <taxon>Tracheophyta</taxon>
        <taxon>Spermatophyta</taxon>
        <taxon>Magnoliopsida</taxon>
        <taxon>eudicotyledons</taxon>
        <taxon>Gunneridae</taxon>
        <taxon>Pentapetalae</taxon>
        <taxon>asterids</taxon>
        <taxon>campanulids</taxon>
        <taxon>Asterales</taxon>
        <taxon>Asteraceae</taxon>
        <taxon>Asteroideae</taxon>
        <taxon>Heliantheae alliance</taxon>
        <taxon>Madieae</taxon>
        <taxon>Madiinae</taxon>
        <taxon>Deinandra</taxon>
    </lineage>
</organism>
<evidence type="ECO:0000313" key="3">
    <source>
        <dbReference type="EMBL" id="KAK9053579.1"/>
    </source>
</evidence>
<reference evidence="3 4" key="1">
    <citation type="submission" date="2024-04" db="EMBL/GenBank/DDBJ databases">
        <title>The reference genome of an endangered Asteraceae, Deinandra increscens subsp. villosa, native to the Central Coast of California.</title>
        <authorList>
            <person name="Guilliams M."/>
            <person name="Hasenstab-Lehman K."/>
            <person name="Meyer R."/>
            <person name="Mcevoy S."/>
        </authorList>
    </citation>
    <scope>NUCLEOTIDE SEQUENCE [LARGE SCALE GENOMIC DNA]</scope>
    <source>
        <tissue evidence="3">Leaf</tissue>
    </source>
</reference>
<dbReference type="EMBL" id="JBCNJP010000025">
    <property type="protein sequence ID" value="KAK9053579.1"/>
    <property type="molecule type" value="Genomic_DNA"/>
</dbReference>
<dbReference type="InterPro" id="IPR012340">
    <property type="entry name" value="NA-bd_OB-fold"/>
</dbReference>